<comment type="caution">
    <text evidence="1">The sequence shown here is derived from an EMBL/GenBank/DDBJ whole genome shotgun (WGS) entry which is preliminary data.</text>
</comment>
<accession>A0A4Y2B9I4</accession>
<evidence type="ECO:0000313" key="1">
    <source>
        <dbReference type="EMBL" id="GBL87734.1"/>
    </source>
</evidence>
<gene>
    <name evidence="1" type="ORF">AVEN_81345_1</name>
</gene>
<evidence type="ECO:0000313" key="2">
    <source>
        <dbReference type="Proteomes" id="UP000499080"/>
    </source>
</evidence>
<name>A0A4Y2B9I4_ARAVE</name>
<protein>
    <submittedName>
        <fullName evidence="1">Uncharacterized protein</fullName>
    </submittedName>
</protein>
<dbReference type="Proteomes" id="UP000499080">
    <property type="component" value="Unassembled WGS sequence"/>
</dbReference>
<keyword evidence="2" id="KW-1185">Reference proteome</keyword>
<organism evidence="1 2">
    <name type="scientific">Araneus ventricosus</name>
    <name type="common">Orbweaver spider</name>
    <name type="synonym">Epeira ventricosa</name>
    <dbReference type="NCBI Taxonomy" id="182803"/>
    <lineage>
        <taxon>Eukaryota</taxon>
        <taxon>Metazoa</taxon>
        <taxon>Ecdysozoa</taxon>
        <taxon>Arthropoda</taxon>
        <taxon>Chelicerata</taxon>
        <taxon>Arachnida</taxon>
        <taxon>Araneae</taxon>
        <taxon>Araneomorphae</taxon>
        <taxon>Entelegynae</taxon>
        <taxon>Araneoidea</taxon>
        <taxon>Araneidae</taxon>
        <taxon>Araneus</taxon>
    </lineage>
</organism>
<dbReference type="EMBL" id="BGPR01000055">
    <property type="protein sequence ID" value="GBL87734.1"/>
    <property type="molecule type" value="Genomic_DNA"/>
</dbReference>
<dbReference type="AlphaFoldDB" id="A0A4Y2B9I4"/>
<proteinExistence type="predicted"/>
<reference evidence="1 2" key="1">
    <citation type="journal article" date="2019" name="Sci. Rep.">
        <title>Orb-weaving spider Araneus ventricosus genome elucidates the spidroin gene catalogue.</title>
        <authorList>
            <person name="Kono N."/>
            <person name="Nakamura H."/>
            <person name="Ohtoshi R."/>
            <person name="Moran D.A.P."/>
            <person name="Shinohara A."/>
            <person name="Yoshida Y."/>
            <person name="Fujiwara M."/>
            <person name="Mori M."/>
            <person name="Tomita M."/>
            <person name="Arakawa K."/>
        </authorList>
    </citation>
    <scope>NUCLEOTIDE SEQUENCE [LARGE SCALE GENOMIC DNA]</scope>
</reference>
<sequence length="142" mass="16586">MHTIDKDKQFITKEDEIHTKQAPYFRRYRLQTEPGTLQNTKYESLGTRQPILFELKSDNIASSGQAINMHTANTYPIGRRRSPLFHKSKINCRVEKPTCPLLTGKALKLKYRRAISGRFWLKYSLLRPSKRLPIKIIAPYPN</sequence>